<evidence type="ECO:0000313" key="2">
    <source>
        <dbReference type="Proteomes" id="UP000095463"/>
    </source>
</evidence>
<sequence>MSGELEHALAFLLAFDGRVHHYADGYFVKFEIRQVEPTKERPHGLRYSFTLHGPKGERLVGFDNAHAVAPLGSRYKSKPVVTDHWHRTEDDAGRPYSFERAEKLVDDFFDEVERVLGERGISFDVVEVEDRSEE</sequence>
<dbReference type="InterPro" id="IPR045397">
    <property type="entry name" value="TumE-like"/>
</dbReference>
<keyword evidence="2" id="KW-1185">Reference proteome</keyword>
<dbReference type="EMBL" id="LAJE02000199">
    <property type="protein sequence ID" value="OEO30532.1"/>
    <property type="molecule type" value="Genomic_DNA"/>
</dbReference>
<dbReference type="Proteomes" id="UP000095463">
    <property type="component" value="Unassembled WGS sequence"/>
</dbReference>
<accession>A0A1E5XPJ8</accession>
<reference evidence="1 2" key="1">
    <citation type="journal article" date="2015" name="Genome Announc.">
        <title>Genome Assemblies of Three Soil-Associated Devosia species: D. insulae, D. limi, and D. soli.</title>
        <authorList>
            <person name="Hassan Y.I."/>
            <person name="Lepp D."/>
            <person name="Zhou T."/>
        </authorList>
    </citation>
    <scope>NUCLEOTIDE SEQUENCE [LARGE SCALE GENOMIC DNA]</scope>
    <source>
        <strain evidence="1 2">DS-56</strain>
    </source>
</reference>
<evidence type="ECO:0000313" key="1">
    <source>
        <dbReference type="EMBL" id="OEO30532.1"/>
    </source>
</evidence>
<name>A0A1E5XPJ8_9HYPH</name>
<organism evidence="1 2">
    <name type="scientific">Devosia insulae DS-56</name>
    <dbReference type="NCBI Taxonomy" id="1116389"/>
    <lineage>
        <taxon>Bacteria</taxon>
        <taxon>Pseudomonadati</taxon>
        <taxon>Pseudomonadota</taxon>
        <taxon>Alphaproteobacteria</taxon>
        <taxon>Hyphomicrobiales</taxon>
        <taxon>Devosiaceae</taxon>
        <taxon>Devosia</taxon>
    </lineage>
</organism>
<dbReference type="AlphaFoldDB" id="A0A1E5XPJ8"/>
<dbReference type="OrthoDB" id="7451512at2"/>
<dbReference type="Pfam" id="PF20126">
    <property type="entry name" value="TumE"/>
    <property type="match status" value="1"/>
</dbReference>
<dbReference type="RefSeq" id="WP_069910258.1">
    <property type="nucleotide sequence ID" value="NZ_LAJE02000199.1"/>
</dbReference>
<proteinExistence type="predicted"/>
<protein>
    <submittedName>
        <fullName evidence="1">Uncharacterized protein</fullName>
    </submittedName>
</protein>
<gene>
    <name evidence="1" type="ORF">VW23_020830</name>
</gene>
<comment type="caution">
    <text evidence="1">The sequence shown here is derived from an EMBL/GenBank/DDBJ whole genome shotgun (WGS) entry which is preliminary data.</text>
</comment>